<accession>A0A0V0GL54</accession>
<sequence length="80" mass="9483">CHYQPGHHHHQTWLLLYLHLVYPLLTDHLSNYKSLQHTLGLHAYVTVEKLVEQTFFYSLFSNDNSLLTVIDDYISVISHY</sequence>
<protein>
    <submittedName>
        <fullName evidence="2">Putative ovule protein</fullName>
    </submittedName>
</protein>
<feature type="non-terminal residue" evidence="2">
    <location>
        <position position="1"/>
    </location>
</feature>
<proteinExistence type="predicted"/>
<feature type="chain" id="PRO_5006865424" evidence="1">
    <location>
        <begin position="24"/>
        <end position="80"/>
    </location>
</feature>
<keyword evidence="1" id="KW-0732">Signal</keyword>
<evidence type="ECO:0000256" key="1">
    <source>
        <dbReference type="SAM" id="SignalP"/>
    </source>
</evidence>
<evidence type="ECO:0000313" key="2">
    <source>
        <dbReference type="EMBL" id="JAP08659.1"/>
    </source>
</evidence>
<organism evidence="2">
    <name type="scientific">Solanum chacoense</name>
    <name type="common">Chaco potato</name>
    <dbReference type="NCBI Taxonomy" id="4108"/>
    <lineage>
        <taxon>Eukaryota</taxon>
        <taxon>Viridiplantae</taxon>
        <taxon>Streptophyta</taxon>
        <taxon>Embryophyta</taxon>
        <taxon>Tracheophyta</taxon>
        <taxon>Spermatophyta</taxon>
        <taxon>Magnoliopsida</taxon>
        <taxon>eudicotyledons</taxon>
        <taxon>Gunneridae</taxon>
        <taxon>Pentapetalae</taxon>
        <taxon>asterids</taxon>
        <taxon>lamiids</taxon>
        <taxon>Solanales</taxon>
        <taxon>Solanaceae</taxon>
        <taxon>Solanoideae</taxon>
        <taxon>Solaneae</taxon>
        <taxon>Solanum</taxon>
    </lineage>
</organism>
<dbReference type="AlphaFoldDB" id="A0A0V0GL54"/>
<name>A0A0V0GL54_SOLCH</name>
<reference evidence="2" key="1">
    <citation type="submission" date="2015-12" db="EMBL/GenBank/DDBJ databases">
        <title>Gene expression during late stages of embryo sac development: a critical building block for successful pollen-pistil interactions.</title>
        <authorList>
            <person name="Liu Y."/>
            <person name="Joly V."/>
            <person name="Sabar M."/>
            <person name="Matton D.P."/>
        </authorList>
    </citation>
    <scope>NUCLEOTIDE SEQUENCE</scope>
</reference>
<feature type="signal peptide" evidence="1">
    <location>
        <begin position="1"/>
        <end position="23"/>
    </location>
</feature>
<dbReference type="EMBL" id="GEDG01036510">
    <property type="protein sequence ID" value="JAP08659.1"/>
    <property type="molecule type" value="Transcribed_RNA"/>
</dbReference>